<feature type="region of interest" description="Disordered" evidence="1">
    <location>
        <begin position="1"/>
        <end position="36"/>
    </location>
</feature>
<feature type="compositionally biased region" description="Low complexity" evidence="1">
    <location>
        <begin position="7"/>
        <end position="17"/>
    </location>
</feature>
<sequence>MPPPPTSGRTGVSTRRSSCADDGSRRPAGPMRPPRKRRIARTIRANQKRLPSRRHETFPGEAAHVVSPVRRCYCERSVLEAAFPPFRHSGYGVMRRCASTGHRKPILSRLLVLGAVLLAACLVRPGYDGARAESTPEHGTPLADPPPVVLDRSLADAGVRATGLRYLSSPAMTEVTGAVYLPAGTPPPGGWPVIAYAHATTGVENRCAPSQAANMFGNLPTVTRLLQQGWAVVMSDYRGLGSPGGHPYMYAPSAADDVLDAVRAAQTTVPELGRSIVLYGVSQGGQATAKAAELAATYTPELTVRGVALNSPPLDITGLVDAIDHKSWSLTQTAVIAMVARGVQALHPDIRLDDYIHGDLLPWAQGPMPCTTETAYLETARHDPAWFSFTGDHARALMADYLDRSRLPRTKLPFPVFISRGTADTLATTAWQDDAVTRMCRAGDHLTQHLRPGDHIDPIDLGTTPEWVDSYVPGDVTPTVQWIRALLAGKPTPSTCTP</sequence>
<evidence type="ECO:0008006" key="4">
    <source>
        <dbReference type="Google" id="ProtNLM"/>
    </source>
</evidence>
<evidence type="ECO:0000313" key="2">
    <source>
        <dbReference type="EMBL" id="ATL70466.1"/>
    </source>
</evidence>
<protein>
    <recommendedName>
        <fullName evidence="4">Lipase</fullName>
    </recommendedName>
</protein>
<dbReference type="Proteomes" id="UP000221961">
    <property type="component" value="Chromosome"/>
</dbReference>
<proteinExistence type="predicted"/>
<dbReference type="Gene3D" id="3.40.50.1820">
    <property type="entry name" value="alpha/beta hydrolase"/>
    <property type="match status" value="2"/>
</dbReference>
<dbReference type="GO" id="GO:0016042">
    <property type="term" value="P:lipid catabolic process"/>
    <property type="evidence" value="ECO:0007669"/>
    <property type="project" value="InterPro"/>
</dbReference>
<dbReference type="KEGG" id="ntp:CRH09_34095"/>
<reference evidence="2 3" key="1">
    <citation type="submission" date="2017-10" db="EMBL/GenBank/DDBJ databases">
        <title>Comparative genomics between pathogenic Norcardia.</title>
        <authorList>
            <person name="Zeng L."/>
        </authorList>
    </citation>
    <scope>NUCLEOTIDE SEQUENCE [LARGE SCALE GENOMIC DNA]</scope>
    <source>
        <strain evidence="2 3">NC_YFY_NT001</strain>
    </source>
</reference>
<dbReference type="EMBL" id="CP023778">
    <property type="protein sequence ID" value="ATL70466.1"/>
    <property type="molecule type" value="Genomic_DNA"/>
</dbReference>
<dbReference type="PANTHER" id="PTHR34853:SF1">
    <property type="entry name" value="LIPASE 5"/>
    <property type="match status" value="1"/>
</dbReference>
<gene>
    <name evidence="2" type="ORF">CRH09_34095</name>
</gene>
<name>A0A291RSD7_9NOCA</name>
<dbReference type="Pfam" id="PF03583">
    <property type="entry name" value="LIP"/>
    <property type="match status" value="1"/>
</dbReference>
<organism evidence="2 3">
    <name type="scientific">Nocardia terpenica</name>
    <dbReference type="NCBI Taxonomy" id="455432"/>
    <lineage>
        <taxon>Bacteria</taxon>
        <taxon>Bacillati</taxon>
        <taxon>Actinomycetota</taxon>
        <taxon>Actinomycetes</taxon>
        <taxon>Mycobacteriales</taxon>
        <taxon>Nocardiaceae</taxon>
        <taxon>Nocardia</taxon>
    </lineage>
</organism>
<dbReference type="InterPro" id="IPR029058">
    <property type="entry name" value="AB_hydrolase_fold"/>
</dbReference>
<evidence type="ECO:0000313" key="3">
    <source>
        <dbReference type="Proteomes" id="UP000221961"/>
    </source>
</evidence>
<dbReference type="GO" id="GO:0004806">
    <property type="term" value="F:triacylglycerol lipase activity"/>
    <property type="evidence" value="ECO:0007669"/>
    <property type="project" value="InterPro"/>
</dbReference>
<dbReference type="InterPro" id="IPR005152">
    <property type="entry name" value="Lipase_secreted"/>
</dbReference>
<dbReference type="AlphaFoldDB" id="A0A291RSD7"/>
<accession>A0A291RSD7</accession>
<evidence type="ECO:0000256" key="1">
    <source>
        <dbReference type="SAM" id="MobiDB-lite"/>
    </source>
</evidence>
<dbReference type="SUPFAM" id="SSF53474">
    <property type="entry name" value="alpha/beta-Hydrolases"/>
    <property type="match status" value="1"/>
</dbReference>
<dbReference type="PANTHER" id="PTHR34853">
    <property type="match status" value="1"/>
</dbReference>